<sequence>MSEARFDILFDGSLKPDADPRLARERLGAAFKLDAAGVERLFAGKPVAVKRDADLTTAARYKRVFEEAGAIVTLRALDAVEPAAPPQAPAAAPPSPTVSPPTDRAPAAAPEPVVERAASEPMSEAGAEMDAKADTAGGVTTNLTAEGGFEFLEEPPKVKMPDLDLSHLSLVGGSDWSLADCEQTPEPVRIPDISHLRLDEIEPPPDDNDPTGQNPPP</sequence>
<evidence type="ECO:0000256" key="1">
    <source>
        <dbReference type="SAM" id="MobiDB-lite"/>
    </source>
</evidence>
<evidence type="ECO:0000313" key="2">
    <source>
        <dbReference type="EMBL" id="BCU07228.1"/>
    </source>
</evidence>
<feature type="compositionally biased region" description="Low complexity" evidence="1">
    <location>
        <begin position="100"/>
        <end position="112"/>
    </location>
</feature>
<dbReference type="RefSeq" id="WP_213378358.1">
    <property type="nucleotide sequence ID" value="NZ_AP024563.1"/>
</dbReference>
<feature type="region of interest" description="Disordered" evidence="1">
    <location>
        <begin position="83"/>
        <end position="119"/>
    </location>
</feature>
<name>A0ABM7QN24_9GAMM</name>
<feature type="compositionally biased region" description="Pro residues" evidence="1">
    <location>
        <begin position="83"/>
        <end position="99"/>
    </location>
</feature>
<protein>
    <submittedName>
        <fullName evidence="2">Uncharacterized protein</fullName>
    </submittedName>
</protein>
<proteinExistence type="predicted"/>
<evidence type="ECO:0000313" key="3">
    <source>
        <dbReference type="Proteomes" id="UP000680679"/>
    </source>
</evidence>
<reference evidence="2 3" key="1">
    <citation type="submission" date="2021-04" db="EMBL/GenBank/DDBJ databases">
        <title>Complete genome sequencing of Allochromatium tepidum strain NZ.</title>
        <authorList>
            <person name="Tsukatani Y."/>
            <person name="Mori H."/>
        </authorList>
    </citation>
    <scope>NUCLEOTIDE SEQUENCE [LARGE SCALE GENOMIC DNA]</scope>
    <source>
        <strain evidence="2 3">NZ</strain>
    </source>
</reference>
<gene>
    <name evidence="2" type="ORF">Atep_19050</name>
</gene>
<dbReference type="Proteomes" id="UP000680679">
    <property type="component" value="Chromosome"/>
</dbReference>
<dbReference type="EMBL" id="AP024563">
    <property type="protein sequence ID" value="BCU07228.1"/>
    <property type="molecule type" value="Genomic_DNA"/>
</dbReference>
<accession>A0ABM7QN24</accession>
<keyword evidence="3" id="KW-1185">Reference proteome</keyword>
<feature type="region of interest" description="Disordered" evidence="1">
    <location>
        <begin position="177"/>
        <end position="217"/>
    </location>
</feature>
<organism evidence="2 3">
    <name type="scientific">Allochromatium tepidum</name>
    <dbReference type="NCBI Taxonomy" id="553982"/>
    <lineage>
        <taxon>Bacteria</taxon>
        <taxon>Pseudomonadati</taxon>
        <taxon>Pseudomonadota</taxon>
        <taxon>Gammaproteobacteria</taxon>
        <taxon>Chromatiales</taxon>
        <taxon>Chromatiaceae</taxon>
        <taxon>Allochromatium</taxon>
    </lineage>
</organism>